<evidence type="ECO:0000313" key="8">
    <source>
        <dbReference type="Proteomes" id="UP000289738"/>
    </source>
</evidence>
<keyword evidence="2" id="KW-0050">Antiport</keyword>
<keyword evidence="6" id="KW-0472">Membrane</keyword>
<dbReference type="GO" id="GO:0008324">
    <property type="term" value="F:monoatomic cation transmembrane transporter activity"/>
    <property type="evidence" value="ECO:0007669"/>
    <property type="project" value="TreeGrafter"/>
</dbReference>
<name>A0A444YDM4_ARAHY</name>
<dbReference type="EMBL" id="SDMP01000017">
    <property type="protein sequence ID" value="RYR00020.1"/>
    <property type="molecule type" value="Genomic_DNA"/>
</dbReference>
<dbReference type="PANTHER" id="PTHR12266">
    <property type="entry name" value="NA+/CA2+ K+ INDEPENDENT EXCHANGER"/>
    <property type="match status" value="1"/>
</dbReference>
<keyword evidence="6" id="KW-1133">Transmembrane helix</keyword>
<reference evidence="7 8" key="1">
    <citation type="submission" date="2019-01" db="EMBL/GenBank/DDBJ databases">
        <title>Sequencing of cultivated peanut Arachis hypogaea provides insights into genome evolution and oil improvement.</title>
        <authorList>
            <person name="Chen X."/>
        </authorList>
    </citation>
    <scope>NUCLEOTIDE SEQUENCE [LARGE SCALE GENOMIC DNA]</scope>
    <source>
        <strain evidence="8">cv. Fuhuasheng</strain>
        <tissue evidence="7">Leaves</tissue>
    </source>
</reference>
<feature type="region of interest" description="Disordered" evidence="5">
    <location>
        <begin position="1"/>
        <end position="44"/>
    </location>
</feature>
<keyword evidence="4" id="KW-0406">Ion transport</keyword>
<gene>
    <name evidence="7" type="ORF">Ahy_B07g088066</name>
</gene>
<keyword evidence="3" id="KW-0915">Sodium</keyword>
<dbReference type="GO" id="GO:0016020">
    <property type="term" value="C:membrane"/>
    <property type="evidence" value="ECO:0007669"/>
    <property type="project" value="TreeGrafter"/>
</dbReference>
<keyword evidence="1" id="KW-0813">Transport</keyword>
<proteinExistence type="predicted"/>
<comment type="caution">
    <text evidence="7">The sequence shown here is derived from an EMBL/GenBank/DDBJ whole genome shotgun (WGS) entry which is preliminary data.</text>
</comment>
<evidence type="ECO:0000256" key="4">
    <source>
        <dbReference type="ARBA" id="ARBA00023201"/>
    </source>
</evidence>
<dbReference type="GO" id="GO:0015297">
    <property type="term" value="F:antiporter activity"/>
    <property type="evidence" value="ECO:0007669"/>
    <property type="project" value="UniProtKB-KW"/>
</dbReference>
<keyword evidence="6" id="KW-0812">Transmembrane</keyword>
<evidence type="ECO:0000256" key="3">
    <source>
        <dbReference type="ARBA" id="ARBA00023053"/>
    </source>
</evidence>
<dbReference type="AlphaFoldDB" id="A0A444YDM4"/>
<keyword evidence="4" id="KW-0739">Sodium transport</keyword>
<evidence type="ECO:0000256" key="6">
    <source>
        <dbReference type="SAM" id="Phobius"/>
    </source>
</evidence>
<evidence type="ECO:0000256" key="5">
    <source>
        <dbReference type="SAM" id="MobiDB-lite"/>
    </source>
</evidence>
<evidence type="ECO:0000313" key="7">
    <source>
        <dbReference type="EMBL" id="RYR00020.1"/>
    </source>
</evidence>
<feature type="transmembrane region" description="Helical" evidence="6">
    <location>
        <begin position="81"/>
        <end position="101"/>
    </location>
</feature>
<evidence type="ECO:0000256" key="2">
    <source>
        <dbReference type="ARBA" id="ARBA00022449"/>
    </source>
</evidence>
<keyword evidence="8" id="KW-1185">Reference proteome</keyword>
<feature type="transmembrane region" description="Helical" evidence="6">
    <location>
        <begin position="113"/>
        <end position="131"/>
    </location>
</feature>
<feature type="transmembrane region" description="Helical" evidence="6">
    <location>
        <begin position="137"/>
        <end position="158"/>
    </location>
</feature>
<dbReference type="InterPro" id="IPR051359">
    <property type="entry name" value="CaCA_antiporter"/>
</dbReference>
<organism evidence="7 8">
    <name type="scientific">Arachis hypogaea</name>
    <name type="common">Peanut</name>
    <dbReference type="NCBI Taxonomy" id="3818"/>
    <lineage>
        <taxon>Eukaryota</taxon>
        <taxon>Viridiplantae</taxon>
        <taxon>Streptophyta</taxon>
        <taxon>Embryophyta</taxon>
        <taxon>Tracheophyta</taxon>
        <taxon>Spermatophyta</taxon>
        <taxon>Magnoliopsida</taxon>
        <taxon>eudicotyledons</taxon>
        <taxon>Gunneridae</taxon>
        <taxon>Pentapetalae</taxon>
        <taxon>rosids</taxon>
        <taxon>fabids</taxon>
        <taxon>Fabales</taxon>
        <taxon>Fabaceae</taxon>
        <taxon>Papilionoideae</taxon>
        <taxon>50 kb inversion clade</taxon>
        <taxon>dalbergioids sensu lato</taxon>
        <taxon>Dalbergieae</taxon>
        <taxon>Pterocarpus clade</taxon>
        <taxon>Arachis</taxon>
    </lineage>
</organism>
<evidence type="ECO:0000256" key="1">
    <source>
        <dbReference type="ARBA" id="ARBA00022448"/>
    </source>
</evidence>
<protein>
    <submittedName>
        <fullName evidence="7">Uncharacterized protein</fullName>
    </submittedName>
</protein>
<sequence length="218" mass="22915">MPPQVSTGPPFAPLAAPSFRPLSPQAPHFSPLPNPSGGAAPPSLAYQNPSIPPPDVSSAAAIAPSVASAAGGVAVPYRTRFGAILSAGTFVSALVVGFVAIYAAPFSLDPAPFVRDVLFYLAAAMFLFYVYLSAEIFLWQAIGFVKFYAFLVGLVFYMDLGVVDGRGKSGNSSPDLEEQKELVAVHVDSDAKVSGSMNDKKRSSGFPRAYGLVCFNFN</sequence>
<dbReference type="Proteomes" id="UP000289738">
    <property type="component" value="Chromosome B07"/>
</dbReference>
<dbReference type="PANTHER" id="PTHR12266:SF33">
    <property type="entry name" value="CATION_CALCIUM EXCHANGER 5"/>
    <property type="match status" value="1"/>
</dbReference>
<dbReference type="GO" id="GO:0006814">
    <property type="term" value="P:sodium ion transport"/>
    <property type="evidence" value="ECO:0007669"/>
    <property type="project" value="UniProtKB-KW"/>
</dbReference>
<accession>A0A444YDM4</accession>